<sequence length="198" mass="21341">MDYSVPPKTTRRTRQHQGGKERSTLDRFVGAIISDLEASTTRDDQDGYSASESDNSRAVYAVDRDDVSASASMTPAQRLATMQQILDEAPTEAATSAEIASWTNRLREAARNLDSALAEAEQPEQPSLSEAARRTIAADDDAAARAAAANGAPNINATGQPTPAMGAPNQDANTNNEVYDEEPADDERRHPRGRVNRE</sequence>
<dbReference type="HOGENOM" id="CLU_1379904_0_0_1"/>
<reference evidence="2" key="3">
    <citation type="submission" date="2015-04" db="UniProtKB">
        <authorList>
            <consortium name="EnsemblPlants"/>
        </authorList>
    </citation>
    <scope>IDENTIFICATION</scope>
</reference>
<reference evidence="2 3" key="1">
    <citation type="submission" date="2012-08" db="EMBL/GenBank/DDBJ databases">
        <title>Oryza genome evolution.</title>
        <authorList>
            <person name="Wing R.A."/>
        </authorList>
    </citation>
    <scope>NUCLEOTIDE SEQUENCE</scope>
</reference>
<evidence type="ECO:0000313" key="2">
    <source>
        <dbReference type="EnsemblPlants" id="LPERR01G27450.1"/>
    </source>
</evidence>
<organism evidence="2 3">
    <name type="scientific">Leersia perrieri</name>
    <dbReference type="NCBI Taxonomy" id="77586"/>
    <lineage>
        <taxon>Eukaryota</taxon>
        <taxon>Viridiplantae</taxon>
        <taxon>Streptophyta</taxon>
        <taxon>Embryophyta</taxon>
        <taxon>Tracheophyta</taxon>
        <taxon>Spermatophyta</taxon>
        <taxon>Magnoliopsida</taxon>
        <taxon>Liliopsida</taxon>
        <taxon>Poales</taxon>
        <taxon>Poaceae</taxon>
        <taxon>BOP clade</taxon>
        <taxon>Oryzoideae</taxon>
        <taxon>Oryzeae</taxon>
        <taxon>Oryzinae</taxon>
        <taxon>Leersia</taxon>
    </lineage>
</organism>
<dbReference type="Proteomes" id="UP000032180">
    <property type="component" value="Chromosome 1"/>
</dbReference>
<keyword evidence="3" id="KW-1185">Reference proteome</keyword>
<evidence type="ECO:0000256" key="1">
    <source>
        <dbReference type="SAM" id="MobiDB-lite"/>
    </source>
</evidence>
<feature type="compositionally biased region" description="Low complexity" evidence="1">
    <location>
        <begin position="144"/>
        <end position="159"/>
    </location>
</feature>
<accession>A0A0D9V618</accession>
<reference evidence="3" key="2">
    <citation type="submission" date="2013-12" db="EMBL/GenBank/DDBJ databases">
        <authorList>
            <person name="Yu Y."/>
            <person name="Lee S."/>
            <person name="de Baynast K."/>
            <person name="Wissotski M."/>
            <person name="Liu L."/>
            <person name="Talag J."/>
            <person name="Goicoechea J."/>
            <person name="Angelova A."/>
            <person name="Jetty R."/>
            <person name="Kudrna D."/>
            <person name="Golser W."/>
            <person name="Rivera L."/>
            <person name="Zhang J."/>
            <person name="Wing R."/>
        </authorList>
    </citation>
    <scope>NUCLEOTIDE SEQUENCE</scope>
</reference>
<dbReference type="AlphaFoldDB" id="A0A0D9V618"/>
<evidence type="ECO:0000313" key="3">
    <source>
        <dbReference type="Proteomes" id="UP000032180"/>
    </source>
</evidence>
<dbReference type="Gramene" id="LPERR01G27450.1">
    <property type="protein sequence ID" value="LPERR01G27450.1"/>
    <property type="gene ID" value="LPERR01G27450"/>
</dbReference>
<feature type="region of interest" description="Disordered" evidence="1">
    <location>
        <begin position="115"/>
        <end position="198"/>
    </location>
</feature>
<proteinExistence type="predicted"/>
<protein>
    <submittedName>
        <fullName evidence="2">Uncharacterized protein</fullName>
    </submittedName>
</protein>
<name>A0A0D9V618_9ORYZ</name>
<feature type="region of interest" description="Disordered" evidence="1">
    <location>
        <begin position="1"/>
        <end position="57"/>
    </location>
</feature>
<dbReference type="EnsemblPlants" id="LPERR01G27450.1">
    <property type="protein sequence ID" value="LPERR01G27450.1"/>
    <property type="gene ID" value="LPERR01G27450"/>
</dbReference>